<comment type="caution">
    <text evidence="11">The sequence shown here is derived from an EMBL/GenBank/DDBJ whole genome shotgun (WGS) entry which is preliminary data.</text>
</comment>
<sequence length="405" mass="44727">MCPKYLLILCLLVFIVEARNNKLFNVKKYGAIADGKQDNSVAFLKAWGDACKWKGSATILIPKGTYMLKSVAFKGPCNGSKTFQIKGVLKAPIDPSLLTDNTWIQFRYINQLNVNGGGILDGQGTSTRQKCKNNACEILFTTMDFGFITNGHVQNLHSIDSKGGHFIVFGCENMTFTNLVLKSPVDNRNTDGIKIAYTNRINISSVNIGTGDDCIAMISGTKKVQISNIFCGPGHGISIGSLGNNDAETNVEDIVVKSCNFSGTSNGLRIKTWAAPLKKILKVSNLIYEDIVMNNVQNPIVIDQRYCPEHQCDQKENSHVQINNVTYKNIQGSSATDIPVNFNCSKVMPCNDITLNNINLWHYGPKNKKLRNFCFKVKGDSYGKQIPPSCIPYHAIRATPNMTHK</sequence>
<evidence type="ECO:0000256" key="6">
    <source>
        <dbReference type="ARBA" id="ARBA00023295"/>
    </source>
</evidence>
<evidence type="ECO:0000256" key="9">
    <source>
        <dbReference type="RuleBase" id="RU361169"/>
    </source>
</evidence>
<gene>
    <name evidence="11" type="ORF">VNO78_13111</name>
</gene>
<keyword evidence="6 9" id="KW-0326">Glycosidase</keyword>
<dbReference type="InterPro" id="IPR011050">
    <property type="entry name" value="Pectin_lyase_fold/virulence"/>
</dbReference>
<evidence type="ECO:0000256" key="5">
    <source>
        <dbReference type="ARBA" id="ARBA00022801"/>
    </source>
</evidence>
<dbReference type="Gene3D" id="2.160.20.10">
    <property type="entry name" value="Single-stranded right-handed beta-helix, Pectin lyase-like"/>
    <property type="match status" value="1"/>
</dbReference>
<dbReference type="Pfam" id="PF00295">
    <property type="entry name" value="Glyco_hydro_28"/>
    <property type="match status" value="1"/>
</dbReference>
<feature type="signal peptide" evidence="10">
    <location>
        <begin position="1"/>
        <end position="18"/>
    </location>
</feature>
<organism evidence="11 12">
    <name type="scientific">Psophocarpus tetragonolobus</name>
    <name type="common">Winged bean</name>
    <name type="synonym">Dolichos tetragonolobus</name>
    <dbReference type="NCBI Taxonomy" id="3891"/>
    <lineage>
        <taxon>Eukaryota</taxon>
        <taxon>Viridiplantae</taxon>
        <taxon>Streptophyta</taxon>
        <taxon>Embryophyta</taxon>
        <taxon>Tracheophyta</taxon>
        <taxon>Spermatophyta</taxon>
        <taxon>Magnoliopsida</taxon>
        <taxon>eudicotyledons</taxon>
        <taxon>Gunneridae</taxon>
        <taxon>Pentapetalae</taxon>
        <taxon>rosids</taxon>
        <taxon>fabids</taxon>
        <taxon>Fabales</taxon>
        <taxon>Fabaceae</taxon>
        <taxon>Papilionoideae</taxon>
        <taxon>50 kb inversion clade</taxon>
        <taxon>NPAAA clade</taxon>
        <taxon>indigoferoid/millettioid clade</taxon>
        <taxon>Phaseoleae</taxon>
        <taxon>Psophocarpus</taxon>
    </lineage>
</organism>
<evidence type="ECO:0000313" key="12">
    <source>
        <dbReference type="Proteomes" id="UP001386955"/>
    </source>
</evidence>
<dbReference type="Proteomes" id="UP001386955">
    <property type="component" value="Unassembled WGS sequence"/>
</dbReference>
<evidence type="ECO:0008006" key="13">
    <source>
        <dbReference type="Google" id="ProtNLM"/>
    </source>
</evidence>
<evidence type="ECO:0000256" key="4">
    <source>
        <dbReference type="ARBA" id="ARBA00022525"/>
    </source>
</evidence>
<dbReference type="InterPro" id="IPR000743">
    <property type="entry name" value="Glyco_hydro_28"/>
</dbReference>
<dbReference type="PANTHER" id="PTHR31375">
    <property type="match status" value="1"/>
</dbReference>
<dbReference type="EMBL" id="JAYMYS010000003">
    <property type="protein sequence ID" value="KAK7401547.1"/>
    <property type="molecule type" value="Genomic_DNA"/>
</dbReference>
<evidence type="ECO:0000256" key="2">
    <source>
        <dbReference type="ARBA" id="ARBA00008834"/>
    </source>
</evidence>
<dbReference type="InterPro" id="IPR012334">
    <property type="entry name" value="Pectin_lyas_fold"/>
</dbReference>
<evidence type="ECO:0000256" key="8">
    <source>
        <dbReference type="PROSITE-ProRule" id="PRU10052"/>
    </source>
</evidence>
<evidence type="ECO:0000256" key="7">
    <source>
        <dbReference type="ARBA" id="ARBA00023316"/>
    </source>
</evidence>
<proteinExistence type="inferred from homology"/>
<dbReference type="GO" id="GO:0004650">
    <property type="term" value="F:polygalacturonase activity"/>
    <property type="evidence" value="ECO:0007669"/>
    <property type="project" value="InterPro"/>
</dbReference>
<dbReference type="FunFam" id="2.160.20.10:FF:000004">
    <property type="entry name" value="Pectin lyase-like superfamily protein"/>
    <property type="match status" value="1"/>
</dbReference>
<comment type="subcellular location">
    <subcellularLocation>
        <location evidence="1">Secreted</location>
        <location evidence="1">Cell wall</location>
    </subcellularLocation>
</comment>
<keyword evidence="12" id="KW-1185">Reference proteome</keyword>
<comment type="similarity">
    <text evidence="2 9">Belongs to the glycosyl hydrolase 28 family.</text>
</comment>
<evidence type="ECO:0000256" key="1">
    <source>
        <dbReference type="ARBA" id="ARBA00004191"/>
    </source>
</evidence>
<dbReference type="PROSITE" id="PS00502">
    <property type="entry name" value="POLYGALACTURONASE"/>
    <property type="match status" value="1"/>
</dbReference>
<dbReference type="SUPFAM" id="SSF51126">
    <property type="entry name" value="Pectin lyase-like"/>
    <property type="match status" value="1"/>
</dbReference>
<accession>A0AAN9SP34</accession>
<name>A0AAN9SP34_PSOTE</name>
<evidence type="ECO:0000256" key="3">
    <source>
        <dbReference type="ARBA" id="ARBA00022512"/>
    </source>
</evidence>
<keyword evidence="4" id="KW-0964">Secreted</keyword>
<feature type="chain" id="PRO_5043004807" description="Polygalacturonase" evidence="10">
    <location>
        <begin position="19"/>
        <end position="405"/>
    </location>
</feature>
<protein>
    <recommendedName>
        <fullName evidence="13">Polygalacturonase</fullName>
    </recommendedName>
</protein>
<dbReference type="GO" id="GO:0005975">
    <property type="term" value="P:carbohydrate metabolic process"/>
    <property type="evidence" value="ECO:0007669"/>
    <property type="project" value="InterPro"/>
</dbReference>
<feature type="active site" evidence="8">
    <location>
        <position position="235"/>
    </location>
</feature>
<keyword evidence="3" id="KW-0134">Cell wall</keyword>
<evidence type="ECO:0000256" key="10">
    <source>
        <dbReference type="SAM" id="SignalP"/>
    </source>
</evidence>
<reference evidence="11 12" key="1">
    <citation type="submission" date="2024-01" db="EMBL/GenBank/DDBJ databases">
        <title>The genomes of 5 underutilized Papilionoideae crops provide insights into root nodulation and disease resistanc.</title>
        <authorList>
            <person name="Jiang F."/>
        </authorList>
    </citation>
    <scope>NUCLEOTIDE SEQUENCE [LARGE SCALE GENOMIC DNA]</scope>
    <source>
        <strain evidence="11">DUOXIRENSHENG_FW03</strain>
        <tissue evidence="11">Leaves</tissue>
    </source>
</reference>
<keyword evidence="10" id="KW-0732">Signal</keyword>
<dbReference type="GO" id="GO:0071555">
    <property type="term" value="P:cell wall organization"/>
    <property type="evidence" value="ECO:0007669"/>
    <property type="project" value="UniProtKB-KW"/>
</dbReference>
<keyword evidence="7" id="KW-0961">Cell wall biogenesis/degradation</keyword>
<dbReference type="AlphaFoldDB" id="A0AAN9SP34"/>
<keyword evidence="5 9" id="KW-0378">Hydrolase</keyword>
<evidence type="ECO:0000313" key="11">
    <source>
        <dbReference type="EMBL" id="KAK7401547.1"/>
    </source>
</evidence>